<organism evidence="2 3">
    <name type="scientific">Maritalea porphyrae</name>
    <dbReference type="NCBI Taxonomy" id="880732"/>
    <lineage>
        <taxon>Bacteria</taxon>
        <taxon>Pseudomonadati</taxon>
        <taxon>Pseudomonadota</taxon>
        <taxon>Alphaproteobacteria</taxon>
        <taxon>Hyphomicrobiales</taxon>
        <taxon>Devosiaceae</taxon>
        <taxon>Maritalea</taxon>
    </lineage>
</organism>
<dbReference type="RefSeq" id="WP_284364707.1">
    <property type="nucleotide sequence ID" value="NZ_BSNI01000002.1"/>
</dbReference>
<evidence type="ECO:0008006" key="4">
    <source>
        <dbReference type="Google" id="ProtNLM"/>
    </source>
</evidence>
<dbReference type="Proteomes" id="UP001161405">
    <property type="component" value="Unassembled WGS sequence"/>
</dbReference>
<gene>
    <name evidence="2" type="ORF">GCM10007879_23330</name>
</gene>
<keyword evidence="3" id="KW-1185">Reference proteome</keyword>
<keyword evidence="1" id="KW-0812">Transmembrane</keyword>
<sequence>MDFQFAFSVAGILAIVGWLVLLASPLMPVWSDRIAGIVLPAILSFGYLTLLVLYPADAGGFGTFDEVLELFTHPSSVLAGWVHFLAFDLLVGAWICRAGRRECISFWAILPCLPITFLFGPLGFLCFSGVRAVKRVTGR</sequence>
<keyword evidence="1" id="KW-0472">Membrane</keyword>
<reference evidence="2" key="1">
    <citation type="journal article" date="2014" name="Int. J. Syst. Evol. Microbiol.">
        <title>Complete genome of a new Firmicutes species belonging to the dominant human colonic microbiota ('Ruminococcus bicirculans') reveals two chromosomes and a selective capacity to utilize plant glucans.</title>
        <authorList>
            <consortium name="NISC Comparative Sequencing Program"/>
            <person name="Wegmann U."/>
            <person name="Louis P."/>
            <person name="Goesmann A."/>
            <person name="Henrissat B."/>
            <person name="Duncan S.H."/>
            <person name="Flint H.J."/>
        </authorList>
    </citation>
    <scope>NUCLEOTIDE SEQUENCE</scope>
    <source>
        <strain evidence="2">NBRC 107169</strain>
    </source>
</reference>
<accession>A0ABQ5UT55</accession>
<name>A0ABQ5UT55_9HYPH</name>
<protein>
    <recommendedName>
        <fullName evidence="4">DUF4281 domain-containing protein</fullName>
    </recommendedName>
</protein>
<dbReference type="Pfam" id="PF14108">
    <property type="entry name" value="ABA4-like"/>
    <property type="match status" value="1"/>
</dbReference>
<keyword evidence="1" id="KW-1133">Transmembrane helix</keyword>
<evidence type="ECO:0000313" key="3">
    <source>
        <dbReference type="Proteomes" id="UP001161405"/>
    </source>
</evidence>
<feature type="transmembrane region" description="Helical" evidence="1">
    <location>
        <begin position="6"/>
        <end position="27"/>
    </location>
</feature>
<proteinExistence type="predicted"/>
<dbReference type="InterPro" id="IPR025461">
    <property type="entry name" value="ABA4-like"/>
</dbReference>
<evidence type="ECO:0000313" key="2">
    <source>
        <dbReference type="EMBL" id="GLQ18084.1"/>
    </source>
</evidence>
<reference evidence="2" key="2">
    <citation type="submission" date="2023-01" db="EMBL/GenBank/DDBJ databases">
        <title>Draft genome sequence of Maritalea porphyrae strain NBRC 107169.</title>
        <authorList>
            <person name="Sun Q."/>
            <person name="Mori K."/>
        </authorList>
    </citation>
    <scope>NUCLEOTIDE SEQUENCE</scope>
    <source>
        <strain evidence="2">NBRC 107169</strain>
    </source>
</reference>
<dbReference type="EMBL" id="BSNI01000002">
    <property type="protein sequence ID" value="GLQ18084.1"/>
    <property type="molecule type" value="Genomic_DNA"/>
</dbReference>
<feature type="transmembrane region" description="Helical" evidence="1">
    <location>
        <begin position="76"/>
        <end position="96"/>
    </location>
</feature>
<comment type="caution">
    <text evidence="2">The sequence shown here is derived from an EMBL/GenBank/DDBJ whole genome shotgun (WGS) entry which is preliminary data.</text>
</comment>
<evidence type="ECO:0000256" key="1">
    <source>
        <dbReference type="SAM" id="Phobius"/>
    </source>
</evidence>
<feature type="transmembrane region" description="Helical" evidence="1">
    <location>
        <begin position="34"/>
        <end position="56"/>
    </location>
</feature>
<feature type="transmembrane region" description="Helical" evidence="1">
    <location>
        <begin position="108"/>
        <end position="130"/>
    </location>
</feature>